<evidence type="ECO:0000256" key="2">
    <source>
        <dbReference type="SAM" id="Coils"/>
    </source>
</evidence>
<proteinExistence type="inferred from homology"/>
<feature type="coiled-coil region" evidence="2">
    <location>
        <begin position="1"/>
        <end position="28"/>
    </location>
</feature>
<dbReference type="AlphaFoldDB" id="A0A800MT36"/>
<dbReference type="EMBL" id="VDEM01000077">
    <property type="protein sequence ID" value="KAF0821907.1"/>
    <property type="molecule type" value="Genomic_DNA"/>
</dbReference>
<feature type="domain" description="LXG" evidence="4">
    <location>
        <begin position="1"/>
        <end position="223"/>
    </location>
</feature>
<feature type="region of interest" description="Disordered" evidence="3">
    <location>
        <begin position="400"/>
        <end position="426"/>
    </location>
</feature>
<organism evidence="5 6">
    <name type="scientific">Cytobacillus firmus</name>
    <name type="common">Bacillus firmus</name>
    <dbReference type="NCBI Taxonomy" id="1399"/>
    <lineage>
        <taxon>Bacteria</taxon>
        <taxon>Bacillati</taxon>
        <taxon>Bacillota</taxon>
        <taxon>Bacilli</taxon>
        <taxon>Bacillales</taxon>
        <taxon>Bacillaceae</taxon>
        <taxon>Cytobacillus</taxon>
    </lineage>
</organism>
<evidence type="ECO:0000256" key="3">
    <source>
        <dbReference type="SAM" id="MobiDB-lite"/>
    </source>
</evidence>
<dbReference type="Pfam" id="PF14412">
    <property type="entry name" value="AHH"/>
    <property type="match status" value="1"/>
</dbReference>
<evidence type="ECO:0000259" key="4">
    <source>
        <dbReference type="PROSITE" id="PS51756"/>
    </source>
</evidence>
<dbReference type="Pfam" id="PF04740">
    <property type="entry name" value="LXG"/>
    <property type="match status" value="1"/>
</dbReference>
<reference evidence="5 6" key="1">
    <citation type="journal article" date="2020" name="G3 (Bethesda)">
        <title>Whole Genome Sequencing and Comparative Genomics of Two Nematicidal Bacillus Strains Reveals a Wide Range of Possible Virulence Factors.</title>
        <authorList>
            <person name="Susic N."/>
            <person name="Janezic S."/>
            <person name="Rupnik M."/>
            <person name="Geric Stare B."/>
        </authorList>
    </citation>
    <scope>NUCLEOTIDE SEQUENCE [LARGE SCALE GENOMIC DNA]</scope>
    <source>
        <strain evidence="5 6">I-1582</strain>
    </source>
</reference>
<feature type="compositionally biased region" description="Low complexity" evidence="3">
    <location>
        <begin position="408"/>
        <end position="426"/>
    </location>
</feature>
<accession>A0A800MT36</accession>
<comment type="similarity">
    <text evidence="1">In the N-terminal section; belongs to the LXG family.</text>
</comment>
<dbReference type="PROSITE" id="PS51756">
    <property type="entry name" value="LXG"/>
    <property type="match status" value="1"/>
</dbReference>
<evidence type="ECO:0000256" key="1">
    <source>
        <dbReference type="ARBA" id="ARBA00034117"/>
    </source>
</evidence>
<gene>
    <name evidence="5" type="ORF">KIS1582_4344</name>
</gene>
<protein>
    <recommendedName>
        <fullName evidence="4">LXG domain-containing protein</fullName>
    </recommendedName>
</protein>
<dbReference type="Proteomes" id="UP000465778">
    <property type="component" value="Unassembled WGS sequence"/>
</dbReference>
<dbReference type="InterPro" id="IPR032871">
    <property type="entry name" value="AHH_dom_containing"/>
</dbReference>
<evidence type="ECO:0000313" key="5">
    <source>
        <dbReference type="EMBL" id="KAF0821907.1"/>
    </source>
</evidence>
<comment type="caution">
    <text evidence="5">The sequence shown here is derived from an EMBL/GenBank/DDBJ whole genome shotgun (WGS) entry which is preliminary data.</text>
</comment>
<dbReference type="InterPro" id="IPR006829">
    <property type="entry name" value="LXG_dom"/>
</dbReference>
<evidence type="ECO:0000313" key="6">
    <source>
        <dbReference type="Proteomes" id="UP000465778"/>
    </source>
</evidence>
<name>A0A800MT36_CYTFI</name>
<keyword evidence="2" id="KW-0175">Coiled coil</keyword>
<sequence>MKDLHSSLDSLEEQIRNIARDVEGITSIEDSFRGEGASAIQAFFQECHSPFLLFFEGFLADYQNTLKVIASSLQMLEPASNGFIRQSFLDGEAAQGLVKTESITNSLTDETNAVMQKVSDIVSLPHLQDGEFSAHVRRAELHRRNTVDDLMTFDSQQTLALDPIEQDLHLMQTYIDEISSLFQSGNLSISGYSVKQLQSSPIYGELLEGIRHKAGNSVRSPEFFKELGVTALGQILPPGAYSIWAIWQSNYERNTIHYQLRALKALAELNSNEISPEEFASLSGREILTVDVIDEYGIGSENQGGKFHLYEDGRIVREFYGEKGKAYEFVDSIPKDRVGGVRELDSIADGTPLEILEYLSLAAVVRKQGTKVIRKSIKKADFDALVRILKEEKGNVVLPGKKAGKGTGNANRLIPGTPGKPTTGDPTKLGKNLLESMGIPRSTSWKGYQAQHIIPSQLNKHPVIKKIGMEMNDSTNGIFLPIPFEDVSGLSRHRGFHSVYNNGVRKQLDKMDVNQDTAVLEKQVYELQQRLKKGVENGLPLYKTKINNIEEFYKSGKNNELPVWNRGGGATEELWERWLSK</sequence>